<dbReference type="AlphaFoldDB" id="A0A9X0CVG9"/>
<gene>
    <name evidence="1" type="ORF">OS493_028530</name>
</gene>
<protein>
    <submittedName>
        <fullName evidence="1">Uncharacterized protein</fullName>
    </submittedName>
</protein>
<evidence type="ECO:0000313" key="2">
    <source>
        <dbReference type="Proteomes" id="UP001163046"/>
    </source>
</evidence>
<dbReference type="EMBL" id="MU826377">
    <property type="protein sequence ID" value="KAJ7377547.1"/>
    <property type="molecule type" value="Genomic_DNA"/>
</dbReference>
<comment type="caution">
    <text evidence="1">The sequence shown here is derived from an EMBL/GenBank/DDBJ whole genome shotgun (WGS) entry which is preliminary data.</text>
</comment>
<organism evidence="1 2">
    <name type="scientific">Desmophyllum pertusum</name>
    <dbReference type="NCBI Taxonomy" id="174260"/>
    <lineage>
        <taxon>Eukaryota</taxon>
        <taxon>Metazoa</taxon>
        <taxon>Cnidaria</taxon>
        <taxon>Anthozoa</taxon>
        <taxon>Hexacorallia</taxon>
        <taxon>Scleractinia</taxon>
        <taxon>Caryophylliina</taxon>
        <taxon>Caryophylliidae</taxon>
        <taxon>Desmophyllum</taxon>
    </lineage>
</organism>
<evidence type="ECO:0000313" key="1">
    <source>
        <dbReference type="EMBL" id="KAJ7377547.1"/>
    </source>
</evidence>
<accession>A0A9X0CVG9</accession>
<sequence>MDAGGVEGGKITTMDISHVEGGKVSFTDIFRTKNGVHRNLVVLSWFSDNEDGHQSRGRQHGVHCNLFVLSWFSDCIEDGRRSSGRRQGEFTLSYQFLKLNIVYT</sequence>
<reference evidence="1" key="1">
    <citation type="submission" date="2023-01" db="EMBL/GenBank/DDBJ databases">
        <title>Genome assembly of the deep-sea coral Lophelia pertusa.</title>
        <authorList>
            <person name="Herrera S."/>
            <person name="Cordes E."/>
        </authorList>
    </citation>
    <scope>NUCLEOTIDE SEQUENCE</scope>
    <source>
        <strain evidence="1">USNM1676648</strain>
        <tissue evidence="1">Polyp</tissue>
    </source>
</reference>
<keyword evidence="2" id="KW-1185">Reference proteome</keyword>
<proteinExistence type="predicted"/>
<dbReference type="Proteomes" id="UP001163046">
    <property type="component" value="Unassembled WGS sequence"/>
</dbReference>
<name>A0A9X0CVG9_9CNID</name>